<evidence type="ECO:0000259" key="7">
    <source>
        <dbReference type="PROSITE" id="PS50111"/>
    </source>
</evidence>
<feature type="transmembrane region" description="Helical" evidence="6">
    <location>
        <begin position="27"/>
        <end position="46"/>
    </location>
</feature>
<evidence type="ECO:0000313" key="10">
    <source>
        <dbReference type="Proteomes" id="UP000017548"/>
    </source>
</evidence>
<dbReference type="Gene3D" id="1.10.287.950">
    <property type="entry name" value="Methyl-accepting chemotaxis protein"/>
    <property type="match status" value="1"/>
</dbReference>
<sequence>MLPPDLADIIDEKVDDSMLTLSIKQKMLLSFSAIGILLLAGNSFFYHSLHQVQISYSNIETLAIPVQKQSNNLQLVLVKMSRLATLAHSQNDTAELTQSQKGFNALEHKYQSIENELKQMVSDQPQMQTSLKEAQKRYQAYQQQSQDMFSAKLANEQAKQHYQTLFNQFIEAKTQASNAMIDLETISLPDNPALLEEIIGTGTRIDDMLYTLTNTMSELTHAQDTDTINSHKQDIALLLGNLSTNFTFLKQQASGIDTLGLLEIFEQQATLFNRLLSTPGELYQAQQQVVANHTQAEQHFKNAEQEFNANTLALDKLLALADRRFSLLQNIANDDIQRGQTLAIVLAAMFVFMVSSISFFTLRAMLVPLTLANSALANIARGDLSKRIPKRHNDEFGTLIDNMNMLCDDLAKLLTHISNDAHSLDNSATQTHQQGQGIANAASTQIERINGTKNLTEQMFTSSTLVAEQASDSAKQIVQASQHSNEAQNIAANNQAKIAELSTGLSESVAIMSRLSSHSHNIGSILTTINSIAEQTNLLALNAAIEAARAGEHGRGFAVVADEVRSLASRTQASTAEIQQMILALQQETSTAATAISSGQKQANDCVEQSKTLHQAIAQIEATLSAINEISLQITQAAHEQLDYSRHIESSMEEVASAADQNAQEAMDMAKRSNEVTQLAHSLTRSIERFTL</sequence>
<evidence type="ECO:0000256" key="3">
    <source>
        <dbReference type="ARBA" id="ARBA00029447"/>
    </source>
</evidence>
<dbReference type="PANTHER" id="PTHR32089">
    <property type="entry name" value="METHYL-ACCEPTING CHEMOTAXIS PROTEIN MCPB"/>
    <property type="match status" value="1"/>
</dbReference>
<protein>
    <submittedName>
        <fullName evidence="9">Methyl-accepting chemotaxis sensory transducer</fullName>
    </submittedName>
</protein>
<keyword evidence="10" id="KW-1185">Reference proteome</keyword>
<keyword evidence="6" id="KW-0472">Membrane</keyword>
<evidence type="ECO:0000313" key="9">
    <source>
        <dbReference type="EMBL" id="ESE42818.1"/>
    </source>
</evidence>
<organism evidence="9 10">
    <name type="scientific">Shewanella decolorationis S12</name>
    <dbReference type="NCBI Taxonomy" id="1353536"/>
    <lineage>
        <taxon>Bacteria</taxon>
        <taxon>Pseudomonadati</taxon>
        <taxon>Pseudomonadota</taxon>
        <taxon>Gammaproteobacteria</taxon>
        <taxon>Alteromonadales</taxon>
        <taxon>Shewanellaceae</taxon>
        <taxon>Shewanella</taxon>
    </lineage>
</organism>
<evidence type="ECO:0000256" key="6">
    <source>
        <dbReference type="SAM" id="Phobius"/>
    </source>
</evidence>
<dbReference type="SMART" id="SM00283">
    <property type="entry name" value="MA"/>
    <property type="match status" value="1"/>
</dbReference>
<feature type="domain" description="Methyl-accepting transducer" evidence="7">
    <location>
        <begin position="420"/>
        <end position="656"/>
    </location>
</feature>
<dbReference type="EMBL" id="AXZL01000044">
    <property type="protein sequence ID" value="ESE42818.1"/>
    <property type="molecule type" value="Genomic_DNA"/>
</dbReference>
<reference evidence="9 10" key="1">
    <citation type="journal article" date="2013" name="Genome Announc.">
        <title>Draft Genome Sequence of Shewanella decolorationis S12, a Dye-Degrading Bacterium Isolated from a Wastewater Treatment Plant.</title>
        <authorList>
            <person name="Xu M."/>
            <person name="Fang Y."/>
            <person name="Liu J."/>
            <person name="Chen X."/>
            <person name="Sun G."/>
            <person name="Guo J."/>
            <person name="Hua Z."/>
            <person name="Tu Q."/>
            <person name="Wu L."/>
            <person name="Zhou J."/>
            <person name="Liu X."/>
        </authorList>
    </citation>
    <scope>NUCLEOTIDE SEQUENCE [LARGE SCALE GENOMIC DNA]</scope>
    <source>
        <strain evidence="9 10">S12</strain>
    </source>
</reference>
<evidence type="ECO:0000259" key="8">
    <source>
        <dbReference type="PROSITE" id="PS50885"/>
    </source>
</evidence>
<dbReference type="SUPFAM" id="SSF58104">
    <property type="entry name" value="Methyl-accepting chemotaxis protein (MCP) signaling domain"/>
    <property type="match status" value="1"/>
</dbReference>
<dbReference type="PROSITE" id="PS50111">
    <property type="entry name" value="CHEMOTAXIS_TRANSDUC_2"/>
    <property type="match status" value="1"/>
</dbReference>
<dbReference type="Proteomes" id="UP000017548">
    <property type="component" value="Unassembled WGS sequence"/>
</dbReference>
<accession>A0ABN0PRR2</accession>
<comment type="subcellular location">
    <subcellularLocation>
        <location evidence="1">Membrane</location>
    </subcellularLocation>
</comment>
<proteinExistence type="inferred from homology"/>
<dbReference type="InterPro" id="IPR003660">
    <property type="entry name" value="HAMP_dom"/>
</dbReference>
<evidence type="ECO:0000256" key="4">
    <source>
        <dbReference type="PROSITE-ProRule" id="PRU00284"/>
    </source>
</evidence>
<dbReference type="PANTHER" id="PTHR32089:SF70">
    <property type="entry name" value="ENERGY TAXIS MODULATING METHYL ACCEPTING SENSORY TRANSDUCER"/>
    <property type="match status" value="1"/>
</dbReference>
<dbReference type="Pfam" id="PF00672">
    <property type="entry name" value="HAMP"/>
    <property type="match status" value="1"/>
</dbReference>
<dbReference type="SMART" id="SM00304">
    <property type="entry name" value="HAMP"/>
    <property type="match status" value="1"/>
</dbReference>
<comment type="similarity">
    <text evidence="3">Belongs to the methyl-accepting chemotaxis (MCP) protein family.</text>
</comment>
<dbReference type="PROSITE" id="PS50885">
    <property type="entry name" value="HAMP"/>
    <property type="match status" value="1"/>
</dbReference>
<feature type="transmembrane region" description="Helical" evidence="6">
    <location>
        <begin position="342"/>
        <end position="362"/>
    </location>
</feature>
<evidence type="ECO:0000256" key="2">
    <source>
        <dbReference type="ARBA" id="ARBA00023224"/>
    </source>
</evidence>
<keyword evidence="2 4" id="KW-0807">Transducer</keyword>
<dbReference type="Pfam" id="PF00015">
    <property type="entry name" value="MCPsignal"/>
    <property type="match status" value="1"/>
</dbReference>
<keyword evidence="5" id="KW-0175">Coiled coil</keyword>
<evidence type="ECO:0000256" key="1">
    <source>
        <dbReference type="ARBA" id="ARBA00004370"/>
    </source>
</evidence>
<dbReference type="InterPro" id="IPR004089">
    <property type="entry name" value="MCPsignal_dom"/>
</dbReference>
<gene>
    <name evidence="9" type="ORF">SHD_0592</name>
</gene>
<comment type="caution">
    <text evidence="9">The sequence shown here is derived from an EMBL/GenBank/DDBJ whole genome shotgun (WGS) entry which is preliminary data.</text>
</comment>
<keyword evidence="6" id="KW-0812">Transmembrane</keyword>
<evidence type="ECO:0000256" key="5">
    <source>
        <dbReference type="SAM" id="Coils"/>
    </source>
</evidence>
<name>A0ABN0PRR2_9GAMM</name>
<feature type="coiled-coil region" evidence="5">
    <location>
        <begin position="103"/>
        <end position="151"/>
    </location>
</feature>
<dbReference type="CDD" id="cd06225">
    <property type="entry name" value="HAMP"/>
    <property type="match status" value="1"/>
</dbReference>
<keyword evidence="6" id="KW-1133">Transmembrane helix</keyword>
<dbReference type="CDD" id="cd11386">
    <property type="entry name" value="MCP_signal"/>
    <property type="match status" value="1"/>
</dbReference>
<feature type="domain" description="HAMP" evidence="8">
    <location>
        <begin position="363"/>
        <end position="415"/>
    </location>
</feature>